<evidence type="ECO:0000256" key="6">
    <source>
        <dbReference type="SAM" id="Phobius"/>
    </source>
</evidence>
<evidence type="ECO:0000313" key="8">
    <source>
        <dbReference type="EMBL" id="PHJ21035.1"/>
    </source>
</evidence>
<dbReference type="OrthoDB" id="537032at2759"/>
<dbReference type="Pfam" id="PF03798">
    <property type="entry name" value="TRAM_LAG1_CLN8"/>
    <property type="match status" value="1"/>
</dbReference>
<organism evidence="8 9">
    <name type="scientific">Cystoisospora suis</name>
    <dbReference type="NCBI Taxonomy" id="483139"/>
    <lineage>
        <taxon>Eukaryota</taxon>
        <taxon>Sar</taxon>
        <taxon>Alveolata</taxon>
        <taxon>Apicomplexa</taxon>
        <taxon>Conoidasida</taxon>
        <taxon>Coccidia</taxon>
        <taxon>Eucoccidiorida</taxon>
        <taxon>Eimeriorina</taxon>
        <taxon>Sarcocystidae</taxon>
        <taxon>Cystoisospora</taxon>
    </lineage>
</organism>
<dbReference type="GeneID" id="94428519"/>
<reference evidence="8 9" key="1">
    <citation type="journal article" date="2017" name="Int. J. Parasitol.">
        <title>The genome of the protozoan parasite Cystoisospora suis and a reverse vaccinology approach to identify vaccine candidates.</title>
        <authorList>
            <person name="Palmieri N."/>
            <person name="Shrestha A."/>
            <person name="Ruttkowski B."/>
            <person name="Beck T."/>
            <person name="Vogl C."/>
            <person name="Tomley F."/>
            <person name="Blake D.P."/>
            <person name="Joachim A."/>
        </authorList>
    </citation>
    <scope>NUCLEOTIDE SEQUENCE [LARGE SCALE GENOMIC DNA]</scope>
    <source>
        <strain evidence="8 9">Wien I</strain>
    </source>
</reference>
<feature type="transmembrane region" description="Helical" evidence="6">
    <location>
        <begin position="6"/>
        <end position="25"/>
    </location>
</feature>
<sequence length="365" mass="41078">MKLDPFFTFVLVVILCWSVYHFWYIKDHIGERQTQHATYPKTFDFLLYSTLTATASLIIQSVGRRVLQPVAEHVLPQKRWSRQVFALKQRRFAEMALKSLYFLAVTLAAFLSLRHESWWPGLLGGTGGEDALFTGFPFQESHPFTHSYFFVSAGYHLSCFILLLLSPKLPDFLETLLPCVCAMLLIFFSYIGNFLRVGSIILFCHDFCDIFSCGCKVFVDTRHKVVTFFLFACLMISWGYLRLYAFPAAALFPIFKNVKNMKATADSEDWGFFVFLLLTVFVMNIYWFGLMVKMCLHFCTSGQMSDLHAPAVSDEDAAVKATAAASPRHKRNDASPATSGRGAGVANKRSGGGSSSGSSGRKRHS</sequence>
<dbReference type="Proteomes" id="UP000221165">
    <property type="component" value="Unassembled WGS sequence"/>
</dbReference>
<feature type="transmembrane region" description="Helical" evidence="6">
    <location>
        <begin position="226"/>
        <end position="250"/>
    </location>
</feature>
<dbReference type="AlphaFoldDB" id="A0A2C6KYK7"/>
<comment type="subcellular location">
    <subcellularLocation>
        <location evidence="1">Membrane</location>
        <topology evidence="1">Multi-pass membrane protein</topology>
    </subcellularLocation>
</comment>
<dbReference type="EMBL" id="MIGC01002468">
    <property type="protein sequence ID" value="PHJ21035.1"/>
    <property type="molecule type" value="Genomic_DNA"/>
</dbReference>
<feature type="transmembrane region" description="Helical" evidence="6">
    <location>
        <begin position="95"/>
        <end position="113"/>
    </location>
</feature>
<evidence type="ECO:0000256" key="1">
    <source>
        <dbReference type="ARBA" id="ARBA00004141"/>
    </source>
</evidence>
<keyword evidence="3 6" id="KW-1133">Transmembrane helix</keyword>
<dbReference type="SMART" id="SM00724">
    <property type="entry name" value="TLC"/>
    <property type="match status" value="1"/>
</dbReference>
<evidence type="ECO:0000256" key="4">
    <source>
        <dbReference type="ARBA" id="ARBA00023136"/>
    </source>
</evidence>
<dbReference type="InterPro" id="IPR016439">
    <property type="entry name" value="Lag1/Lac1-like"/>
</dbReference>
<dbReference type="VEuPathDB" id="ToxoDB:CSUI_005129"/>
<evidence type="ECO:0000256" key="3">
    <source>
        <dbReference type="ARBA" id="ARBA00022989"/>
    </source>
</evidence>
<evidence type="ECO:0000259" key="7">
    <source>
        <dbReference type="SMART" id="SM00724"/>
    </source>
</evidence>
<proteinExistence type="predicted"/>
<gene>
    <name evidence="8" type="ORF">CSUI_005129</name>
</gene>
<dbReference type="GO" id="GO:0005783">
    <property type="term" value="C:endoplasmic reticulum"/>
    <property type="evidence" value="ECO:0007669"/>
    <property type="project" value="TreeGrafter"/>
</dbReference>
<feature type="region of interest" description="Disordered" evidence="5">
    <location>
        <begin position="319"/>
        <end position="365"/>
    </location>
</feature>
<dbReference type="GO" id="GO:0050291">
    <property type="term" value="F:sphingosine N-acyltransferase activity"/>
    <property type="evidence" value="ECO:0007669"/>
    <property type="project" value="InterPro"/>
</dbReference>
<keyword evidence="9" id="KW-1185">Reference proteome</keyword>
<feature type="transmembrane region" description="Helical" evidence="6">
    <location>
        <begin position="172"/>
        <end position="191"/>
    </location>
</feature>
<evidence type="ECO:0000256" key="2">
    <source>
        <dbReference type="ARBA" id="ARBA00022692"/>
    </source>
</evidence>
<dbReference type="RefSeq" id="XP_067922720.1">
    <property type="nucleotide sequence ID" value="XM_068065308.1"/>
</dbReference>
<feature type="domain" description="TLC" evidence="7">
    <location>
        <begin position="90"/>
        <end position="300"/>
    </location>
</feature>
<dbReference type="PANTHER" id="PTHR12560:SF0">
    <property type="entry name" value="LD18904P"/>
    <property type="match status" value="1"/>
</dbReference>
<comment type="caution">
    <text evidence="8">The sequence shown here is derived from an EMBL/GenBank/DDBJ whole genome shotgun (WGS) entry which is preliminary data.</text>
</comment>
<dbReference type="InterPro" id="IPR006634">
    <property type="entry name" value="TLC-dom"/>
</dbReference>
<protein>
    <submittedName>
        <fullName evidence="8">Longevity-assurance domain-containing</fullName>
    </submittedName>
</protein>
<dbReference type="GO" id="GO:0016020">
    <property type="term" value="C:membrane"/>
    <property type="evidence" value="ECO:0007669"/>
    <property type="project" value="UniProtKB-SubCell"/>
</dbReference>
<evidence type="ECO:0000256" key="5">
    <source>
        <dbReference type="SAM" id="MobiDB-lite"/>
    </source>
</evidence>
<dbReference type="PANTHER" id="PTHR12560">
    <property type="entry name" value="LONGEVITY ASSURANCE FACTOR 1 LAG1"/>
    <property type="match status" value="1"/>
</dbReference>
<keyword evidence="4 6" id="KW-0472">Membrane</keyword>
<accession>A0A2C6KYK7</accession>
<name>A0A2C6KYK7_9APIC</name>
<dbReference type="GO" id="GO:0046513">
    <property type="term" value="P:ceramide biosynthetic process"/>
    <property type="evidence" value="ECO:0007669"/>
    <property type="project" value="InterPro"/>
</dbReference>
<evidence type="ECO:0000313" key="9">
    <source>
        <dbReference type="Proteomes" id="UP000221165"/>
    </source>
</evidence>
<keyword evidence="2 6" id="KW-0812">Transmembrane</keyword>
<feature type="transmembrane region" description="Helical" evidence="6">
    <location>
        <begin position="270"/>
        <end position="288"/>
    </location>
</feature>